<feature type="transmembrane region" description="Helical" evidence="11">
    <location>
        <begin position="1138"/>
        <end position="1158"/>
    </location>
</feature>
<dbReference type="FunFam" id="3.40.50.300:FF:001345">
    <property type="entry name" value="Related to ABC transporter"/>
    <property type="match status" value="1"/>
</dbReference>
<dbReference type="CDD" id="cd03263">
    <property type="entry name" value="ABC_subfamily_A"/>
    <property type="match status" value="2"/>
</dbReference>
<dbReference type="SMART" id="SM00382">
    <property type="entry name" value="AAA"/>
    <property type="match status" value="2"/>
</dbReference>
<dbReference type="PROSITE" id="PS50893">
    <property type="entry name" value="ABC_TRANSPORTER_2"/>
    <property type="match status" value="2"/>
</dbReference>
<comment type="similarity">
    <text evidence="2">Belongs to the ABC transporter superfamily. ABCA family.</text>
</comment>
<accession>A0A1Y1ZYW9</accession>
<evidence type="ECO:0000313" key="13">
    <source>
        <dbReference type="EMBL" id="ORY15442.1"/>
    </source>
</evidence>
<evidence type="ECO:0000256" key="3">
    <source>
        <dbReference type="ARBA" id="ARBA00022448"/>
    </source>
</evidence>
<feature type="transmembrane region" description="Helical" evidence="11">
    <location>
        <begin position="849"/>
        <end position="870"/>
    </location>
</feature>
<dbReference type="Pfam" id="PF12698">
    <property type="entry name" value="ABC2_membrane_3"/>
    <property type="match status" value="2"/>
</dbReference>
<dbReference type="InterPro" id="IPR013525">
    <property type="entry name" value="ABC2_TM"/>
</dbReference>
<feature type="transmembrane region" description="Helical" evidence="11">
    <location>
        <begin position="1214"/>
        <end position="1238"/>
    </location>
</feature>
<feature type="compositionally biased region" description="Basic and acidic residues" evidence="10">
    <location>
        <begin position="783"/>
        <end position="793"/>
    </location>
</feature>
<dbReference type="STRING" id="1231657.A0A1Y1ZYW9"/>
<dbReference type="OrthoDB" id="8061355at2759"/>
<keyword evidence="7" id="KW-0067">ATP-binding</keyword>
<proteinExistence type="inferred from homology"/>
<feature type="transmembrane region" description="Helical" evidence="11">
    <location>
        <begin position="1178"/>
        <end position="1202"/>
    </location>
</feature>
<keyword evidence="6" id="KW-0547">Nucleotide-binding</keyword>
<feature type="transmembrane region" description="Helical" evidence="11">
    <location>
        <begin position="1105"/>
        <end position="1126"/>
    </location>
</feature>
<feature type="transmembrane region" description="Helical" evidence="11">
    <location>
        <begin position="1033"/>
        <end position="1056"/>
    </location>
</feature>
<evidence type="ECO:0000256" key="1">
    <source>
        <dbReference type="ARBA" id="ARBA00004141"/>
    </source>
</evidence>
<dbReference type="GO" id="GO:0016887">
    <property type="term" value="F:ATP hydrolysis activity"/>
    <property type="evidence" value="ECO:0007669"/>
    <property type="project" value="InterPro"/>
</dbReference>
<feature type="transmembrane region" description="Helical" evidence="11">
    <location>
        <begin position="1077"/>
        <end position="1099"/>
    </location>
</feature>
<evidence type="ECO:0000256" key="6">
    <source>
        <dbReference type="ARBA" id="ARBA00022741"/>
    </source>
</evidence>
<dbReference type="InterPro" id="IPR003593">
    <property type="entry name" value="AAA+_ATPase"/>
</dbReference>
<feature type="transmembrane region" description="Helical" evidence="11">
    <location>
        <begin position="25"/>
        <end position="45"/>
    </location>
</feature>
<feature type="transmembrane region" description="Helical" evidence="11">
    <location>
        <begin position="428"/>
        <end position="451"/>
    </location>
</feature>
<evidence type="ECO:0000256" key="8">
    <source>
        <dbReference type="ARBA" id="ARBA00022989"/>
    </source>
</evidence>
<dbReference type="PROSITE" id="PS00211">
    <property type="entry name" value="ABC_TRANSPORTER_1"/>
    <property type="match status" value="1"/>
</dbReference>
<evidence type="ECO:0000256" key="2">
    <source>
        <dbReference type="ARBA" id="ARBA00008869"/>
    </source>
</evidence>
<evidence type="ECO:0000256" key="7">
    <source>
        <dbReference type="ARBA" id="ARBA00022840"/>
    </source>
</evidence>
<feature type="domain" description="ABC transporter" evidence="12">
    <location>
        <begin position="488"/>
        <end position="706"/>
    </location>
</feature>
<feature type="transmembrane region" description="Helical" evidence="11">
    <location>
        <begin position="346"/>
        <end position="363"/>
    </location>
</feature>
<keyword evidence="3" id="KW-0813">Transport</keyword>
<dbReference type="GO" id="GO:0005319">
    <property type="term" value="F:lipid transporter activity"/>
    <property type="evidence" value="ECO:0007669"/>
    <property type="project" value="TreeGrafter"/>
</dbReference>
<evidence type="ECO:0000256" key="5">
    <source>
        <dbReference type="ARBA" id="ARBA00022737"/>
    </source>
</evidence>
<keyword evidence="14" id="KW-1185">Reference proteome</keyword>
<evidence type="ECO:0000256" key="9">
    <source>
        <dbReference type="ARBA" id="ARBA00023136"/>
    </source>
</evidence>
<comment type="caution">
    <text evidence="13">The sequence shown here is derived from an EMBL/GenBank/DDBJ whole genome shotgun (WGS) entry which is preliminary data.</text>
</comment>
<evidence type="ECO:0000256" key="10">
    <source>
        <dbReference type="SAM" id="MobiDB-lite"/>
    </source>
</evidence>
<feature type="domain" description="ABC transporter" evidence="12">
    <location>
        <begin position="1281"/>
        <end position="1509"/>
    </location>
</feature>
<dbReference type="GO" id="GO:0005524">
    <property type="term" value="F:ATP binding"/>
    <property type="evidence" value="ECO:0007669"/>
    <property type="project" value="UniProtKB-KW"/>
</dbReference>
<keyword evidence="9 11" id="KW-0472">Membrane</keyword>
<evidence type="ECO:0000256" key="11">
    <source>
        <dbReference type="SAM" id="Phobius"/>
    </source>
</evidence>
<feature type="region of interest" description="Disordered" evidence="10">
    <location>
        <begin position="769"/>
        <end position="814"/>
    </location>
</feature>
<feature type="transmembrane region" description="Helical" evidence="11">
    <location>
        <begin position="320"/>
        <end position="340"/>
    </location>
</feature>
<sequence>MNLLLRQIWALTRKNLILICSRRPISTFIRAIAIPLVVVLVVAFCKELFSSNQQWGVSGQHPIRSLKDGLSASSARYVVGFVDNGMKGGAVSSVIDSVSRIVSELGMSPRRYSSPEELSKDCSMDYKGSSKCYGAVVFNSSPLEGSQDSAKGTWNYTIRVDSAGSGDSYVNVKNADNGPEVYLLPLQRSIDMEIISRSAANNTSTLPSTNDIIYTFEDQSQLERSRENNYLALCIYIFGAIFSLAMIGIVYHITSFVATEREMGMSNLIDTMIPGGGKFRARFVRLAATYCSFAVVYLPSWLVVGIVISEVVFPKTSRGIPIAYHIFSGLAFCSFSLFGASFFRKAPLSGSIMVVIVFVFAILPQVLSNQTRAQVAIFSLIFPSANYTYFITGLAVWEIADQKVNMMKAEPTFSLAFPVFGPVDPWRIALYVHWIFLAIQILVYPCLAFTLEHVLFGTTSPGRGFSQQTTSDTPTVSLVGFCKTYKPTLLKRVFRTGKDVRAVVGLNLNAFKGQILCLLGPNGSGKSTTLNCIAGQLKVTSGNITIDPTGGLGFAPQNNVMWEELTVDEHIRIFSDLKCVAPVNEEVLSELVKSCDLGHKLQSKAKTLSGGQKRKLQLAMMFAGGSNVCCVDEVSTGLDPISRRRIWEILLAERTRRTIIMTTHFLDEADYLADSIAIMYKGTLKAEGTTATLKNTFGNGYTIKLPDNLNLDIKLPGHMEKEVTRHQTTYRVSTASLAVELMGQLEQLKIYDYQVSGPTMEELFMKATGDRLEPDPTPPKFDATSDEHEDKDSPLAISDASGGYKLSNGKGQSRSPLDELLLTNSLEISVFKQWWLLFCKRFRVLRRRYVPYMFTIGLAILGAGVSPLLIKSFKQPMACPNPSELLYDQYFYRSDLTLDAAYVDLKYVFGPAEAFNDEKLEQIVDIYSSNRSGISDSLGFNSLKEFKDRFILVDTYEEFSTFLQKNRSAYFGSSYAYIWVGDKPTIAFNAGEAAEALKSNNLLSNWLSNVPISAGYSQFPSTTMPSVYNLKPLMFMIYYGLIMAVYPAFFALYPTYERLTNVRSMQYSNGIRPTPLWLSHLAFDGIIILVVTVLGIALISASTPVWYGLTLLWVVMVLYGVASTLISYIISMFAKSPVGAWFFSAIFNIAMYFAYFGALLEIQSKNAFEDLESVNKKVYFSMALISPIVSLERALTIALGQFATLCYRHPRGALMMYGGPILYLLLQCIILLGLLLWWDRSFARPSFLRRNYKPKGDSEQEMHSADLMEEIKRISSDRTDLKIESVTKQFGKYVAVENVTFGVQTSEIFALMGPNGAGKSTIISMVRGDIKPSTPESKITVAGHSVLTAPTSARSSLGVCPQFDSADVLTVTETLQFFARIRGVDDVSGNVNTVIAACGLEPWADQLAQKLSGGTKRKLSLAVALVGNPRVLLLDEPSSGHDANAKRKMWRILQGISKGRAVVLTTHSMEEADALADRIGIVSSRMLAVGGRESLKRRAGDAFHIHLVAHSAPRTSDAELQEMKRSIQSAFPTATISRETQGGQIRFEIPAEGNDLMGLIRLLEGCKGDMGVEFYCVGKATLDEVFENIVKRYGDAGACEQ</sequence>
<keyword evidence="8 11" id="KW-1133">Transmembrane helix</keyword>
<feature type="transmembrane region" description="Helical" evidence="11">
    <location>
        <begin position="287"/>
        <end position="308"/>
    </location>
</feature>
<keyword evidence="5" id="KW-0677">Repeat</keyword>
<dbReference type="Gene3D" id="3.40.50.300">
    <property type="entry name" value="P-loop containing nucleotide triphosphate hydrolases"/>
    <property type="match status" value="2"/>
</dbReference>
<dbReference type="GO" id="GO:0140359">
    <property type="term" value="F:ABC-type transporter activity"/>
    <property type="evidence" value="ECO:0007669"/>
    <property type="project" value="InterPro"/>
</dbReference>
<dbReference type="InterPro" id="IPR026082">
    <property type="entry name" value="ABCA"/>
</dbReference>
<feature type="transmembrane region" description="Helical" evidence="11">
    <location>
        <begin position="230"/>
        <end position="253"/>
    </location>
</feature>
<dbReference type="SUPFAM" id="SSF52540">
    <property type="entry name" value="P-loop containing nucleoside triphosphate hydrolases"/>
    <property type="match status" value="2"/>
</dbReference>
<dbReference type="InterPro" id="IPR027417">
    <property type="entry name" value="P-loop_NTPase"/>
</dbReference>
<dbReference type="PANTHER" id="PTHR19229:SF36">
    <property type="entry name" value="ATP-BINDING CASSETTE SUB-FAMILY A MEMBER 2"/>
    <property type="match status" value="1"/>
</dbReference>
<name>A0A1Y1ZYW9_9PLEO</name>
<dbReference type="EMBL" id="MCFA01000025">
    <property type="protein sequence ID" value="ORY15442.1"/>
    <property type="molecule type" value="Genomic_DNA"/>
</dbReference>
<comment type="subcellular location">
    <subcellularLocation>
        <location evidence="1">Membrane</location>
        <topology evidence="1">Multi-pass membrane protein</topology>
    </subcellularLocation>
</comment>
<organism evidence="13 14">
    <name type="scientific">Clohesyomyces aquaticus</name>
    <dbReference type="NCBI Taxonomy" id="1231657"/>
    <lineage>
        <taxon>Eukaryota</taxon>
        <taxon>Fungi</taxon>
        <taxon>Dikarya</taxon>
        <taxon>Ascomycota</taxon>
        <taxon>Pezizomycotina</taxon>
        <taxon>Dothideomycetes</taxon>
        <taxon>Pleosporomycetidae</taxon>
        <taxon>Pleosporales</taxon>
        <taxon>Lindgomycetaceae</taxon>
        <taxon>Clohesyomyces</taxon>
    </lineage>
</organism>
<reference evidence="13 14" key="1">
    <citation type="submission" date="2016-07" db="EMBL/GenBank/DDBJ databases">
        <title>Pervasive Adenine N6-methylation of Active Genes in Fungi.</title>
        <authorList>
            <consortium name="DOE Joint Genome Institute"/>
            <person name="Mondo S.J."/>
            <person name="Dannebaum R.O."/>
            <person name="Kuo R.C."/>
            <person name="Labutti K."/>
            <person name="Haridas S."/>
            <person name="Kuo A."/>
            <person name="Salamov A."/>
            <person name="Ahrendt S.R."/>
            <person name="Lipzen A."/>
            <person name="Sullivan W."/>
            <person name="Andreopoulos W.B."/>
            <person name="Clum A."/>
            <person name="Lindquist E."/>
            <person name="Daum C."/>
            <person name="Ramamoorthy G.K."/>
            <person name="Gryganskyi A."/>
            <person name="Culley D."/>
            <person name="Magnuson J.K."/>
            <person name="James T.Y."/>
            <person name="O'Malley M.A."/>
            <person name="Stajich J.E."/>
            <person name="Spatafora J.W."/>
            <person name="Visel A."/>
            <person name="Grigoriev I.V."/>
        </authorList>
    </citation>
    <scope>NUCLEOTIDE SEQUENCE [LARGE SCALE GENOMIC DNA]</scope>
    <source>
        <strain evidence="13 14">CBS 115471</strain>
    </source>
</reference>
<dbReference type="GO" id="GO:0016020">
    <property type="term" value="C:membrane"/>
    <property type="evidence" value="ECO:0007669"/>
    <property type="project" value="UniProtKB-SubCell"/>
</dbReference>
<gene>
    <name evidence="13" type="ORF">BCR34DRAFT_477845</name>
</gene>
<dbReference type="InterPro" id="IPR017871">
    <property type="entry name" value="ABC_transporter-like_CS"/>
</dbReference>
<feature type="transmembrane region" description="Helical" evidence="11">
    <location>
        <begin position="375"/>
        <end position="397"/>
    </location>
</feature>
<dbReference type="Pfam" id="PF00005">
    <property type="entry name" value="ABC_tran"/>
    <property type="match status" value="2"/>
</dbReference>
<dbReference type="PANTHER" id="PTHR19229">
    <property type="entry name" value="ATP-BINDING CASSETTE TRANSPORTER SUBFAMILY A ABCA"/>
    <property type="match status" value="1"/>
</dbReference>
<evidence type="ECO:0000259" key="12">
    <source>
        <dbReference type="PROSITE" id="PS50893"/>
    </source>
</evidence>
<dbReference type="InterPro" id="IPR003439">
    <property type="entry name" value="ABC_transporter-like_ATP-bd"/>
</dbReference>
<keyword evidence="4 11" id="KW-0812">Transmembrane</keyword>
<evidence type="ECO:0000256" key="4">
    <source>
        <dbReference type="ARBA" id="ARBA00022692"/>
    </source>
</evidence>
<dbReference type="Proteomes" id="UP000193144">
    <property type="component" value="Unassembled WGS sequence"/>
</dbReference>
<protein>
    <recommendedName>
        <fullName evidence="12">ABC transporter domain-containing protein</fullName>
    </recommendedName>
</protein>
<evidence type="ECO:0000313" key="14">
    <source>
        <dbReference type="Proteomes" id="UP000193144"/>
    </source>
</evidence>